<evidence type="ECO:0000256" key="10">
    <source>
        <dbReference type="ARBA" id="ARBA00023242"/>
    </source>
</evidence>
<feature type="region of interest" description="Disordered" evidence="13">
    <location>
        <begin position="1"/>
        <end position="45"/>
    </location>
</feature>
<keyword evidence="11" id="KW-0131">Cell cycle</keyword>
<keyword evidence="7" id="KW-0175">Coiled coil</keyword>
<keyword evidence="6" id="KW-0805">Transcription regulation</keyword>
<evidence type="ECO:0000256" key="13">
    <source>
        <dbReference type="SAM" id="MobiDB-lite"/>
    </source>
</evidence>
<evidence type="ECO:0000256" key="6">
    <source>
        <dbReference type="ARBA" id="ARBA00023015"/>
    </source>
</evidence>
<dbReference type="InterPro" id="IPR006612">
    <property type="entry name" value="THAP_Znf"/>
</dbReference>
<feature type="compositionally biased region" description="Polar residues" evidence="13">
    <location>
        <begin position="26"/>
        <end position="43"/>
    </location>
</feature>
<gene>
    <name evidence="15" type="ORF">HPB51_015024</name>
</gene>
<keyword evidence="10" id="KW-0539">Nucleus</keyword>
<accession>A0A9J6ET89</accession>
<dbReference type="PANTHER" id="PTHR46600">
    <property type="entry name" value="THAP DOMAIN-CONTAINING"/>
    <property type="match status" value="1"/>
</dbReference>
<dbReference type="InterPro" id="IPR026516">
    <property type="entry name" value="THAP1/10"/>
</dbReference>
<reference evidence="15" key="2">
    <citation type="submission" date="2021-09" db="EMBL/GenBank/DDBJ databases">
        <authorList>
            <person name="Jia N."/>
            <person name="Wang J."/>
            <person name="Shi W."/>
            <person name="Du L."/>
            <person name="Sun Y."/>
            <person name="Zhan W."/>
            <person name="Jiang J."/>
            <person name="Wang Q."/>
            <person name="Zhang B."/>
            <person name="Ji P."/>
            <person name="Sakyi L.B."/>
            <person name="Cui X."/>
            <person name="Yuan T."/>
            <person name="Jiang B."/>
            <person name="Yang W."/>
            <person name="Lam T.T.-Y."/>
            <person name="Chang Q."/>
            <person name="Ding S."/>
            <person name="Wang X."/>
            <person name="Zhu J."/>
            <person name="Ruan X."/>
            <person name="Zhao L."/>
            <person name="Wei J."/>
            <person name="Que T."/>
            <person name="Du C."/>
            <person name="Cheng J."/>
            <person name="Dai P."/>
            <person name="Han X."/>
            <person name="Huang E."/>
            <person name="Gao Y."/>
            <person name="Liu J."/>
            <person name="Shao H."/>
            <person name="Ye R."/>
            <person name="Li L."/>
            <person name="Wei W."/>
            <person name="Wang X."/>
            <person name="Wang C."/>
            <person name="Huo Q."/>
            <person name="Li W."/>
            <person name="Guo W."/>
            <person name="Chen H."/>
            <person name="Chen S."/>
            <person name="Zhou L."/>
            <person name="Zhou L."/>
            <person name="Ni X."/>
            <person name="Tian J."/>
            <person name="Zhou Y."/>
            <person name="Sheng Y."/>
            <person name="Liu T."/>
            <person name="Pan Y."/>
            <person name="Xia L."/>
            <person name="Li J."/>
            <person name="Zhao F."/>
            <person name="Cao W."/>
        </authorList>
    </citation>
    <scope>NUCLEOTIDE SEQUENCE</scope>
    <source>
        <strain evidence="15">Rmic-2018</strain>
        <tissue evidence="15">Larvae</tissue>
    </source>
</reference>
<evidence type="ECO:0000256" key="9">
    <source>
        <dbReference type="ARBA" id="ARBA00023163"/>
    </source>
</evidence>
<feature type="domain" description="THAP-type" evidence="14">
    <location>
        <begin position="48"/>
        <end position="140"/>
    </location>
</feature>
<evidence type="ECO:0000256" key="2">
    <source>
        <dbReference type="ARBA" id="ARBA00006177"/>
    </source>
</evidence>
<name>A0A9J6ET89_RHIMP</name>
<keyword evidence="4 12" id="KW-0863">Zinc-finger</keyword>
<feature type="compositionally biased region" description="Pro residues" evidence="13">
    <location>
        <begin position="162"/>
        <end position="174"/>
    </location>
</feature>
<dbReference type="SUPFAM" id="SSF57716">
    <property type="entry name" value="Glucocorticoid receptor-like (DNA-binding domain)"/>
    <property type="match status" value="1"/>
</dbReference>
<evidence type="ECO:0000256" key="8">
    <source>
        <dbReference type="ARBA" id="ARBA00023125"/>
    </source>
</evidence>
<dbReference type="GO" id="GO:0005654">
    <property type="term" value="C:nucleoplasm"/>
    <property type="evidence" value="ECO:0007669"/>
    <property type="project" value="UniProtKB-SubCell"/>
</dbReference>
<keyword evidence="5" id="KW-0862">Zinc</keyword>
<dbReference type="EMBL" id="JABSTU010000002">
    <property type="protein sequence ID" value="KAH8037590.1"/>
    <property type="molecule type" value="Genomic_DNA"/>
</dbReference>
<dbReference type="OrthoDB" id="6497114at2759"/>
<feature type="compositionally biased region" description="Polar residues" evidence="13">
    <location>
        <begin position="205"/>
        <end position="215"/>
    </location>
</feature>
<dbReference type="VEuPathDB" id="VectorBase:LOC119179613"/>
<evidence type="ECO:0000256" key="1">
    <source>
        <dbReference type="ARBA" id="ARBA00004642"/>
    </source>
</evidence>
<evidence type="ECO:0000313" key="16">
    <source>
        <dbReference type="Proteomes" id="UP000821866"/>
    </source>
</evidence>
<sequence length="452" mass="49299">MSGTQPLVTPPPTITSSVPTKPADNGSASTVTANTGSTDAVTSQKRRTQSFCYAPRCRTGQKGAPRYSLFTAPKDPNERKVWQYNLRRLDKPLTQFSTVCERHFDPRFIVRHYVHIINGAEVRIPRGKPKLAKGAFPTLLPDLPPYLSKRLPKQRPTKGREQPPPAKQTVPTPPASSKKQKKAPQDTEDDKSCPDGQVEGPGNADTPTAANQTVSHVVPEPPLTIERLRKCDLGLPSWWCLLGTRDPHRVVFATTVVKKTAPDDSLEVTHPKLVSFSKCDDGPEIVVEAYFQGSLCCKALVTSLDEAKAIIRDADATHMCKGSMTPSEFAEISGDVTTQLLLKIGKNNEGTVFSLECTRNVDSEGSVCGPCKVLRKVLQTRKARVLKKLMKDCLDEKEPSSPQQMTQKHTSLTAQATAQTTPTKTLTPTTTPTTTHPTIIKFSAAKGLTNGS</sequence>
<keyword evidence="16" id="KW-1185">Reference proteome</keyword>
<dbReference type="Pfam" id="PF05485">
    <property type="entry name" value="THAP"/>
    <property type="match status" value="1"/>
</dbReference>
<keyword evidence="9" id="KW-0804">Transcription</keyword>
<dbReference type="Proteomes" id="UP000821866">
    <property type="component" value="Chromosome 10"/>
</dbReference>
<organism evidence="15 16">
    <name type="scientific">Rhipicephalus microplus</name>
    <name type="common">Cattle tick</name>
    <name type="synonym">Boophilus microplus</name>
    <dbReference type="NCBI Taxonomy" id="6941"/>
    <lineage>
        <taxon>Eukaryota</taxon>
        <taxon>Metazoa</taxon>
        <taxon>Ecdysozoa</taxon>
        <taxon>Arthropoda</taxon>
        <taxon>Chelicerata</taxon>
        <taxon>Arachnida</taxon>
        <taxon>Acari</taxon>
        <taxon>Parasitiformes</taxon>
        <taxon>Ixodida</taxon>
        <taxon>Ixodoidea</taxon>
        <taxon>Ixodidae</taxon>
        <taxon>Rhipicephalinae</taxon>
        <taxon>Rhipicephalus</taxon>
        <taxon>Boophilus</taxon>
    </lineage>
</organism>
<reference evidence="15" key="1">
    <citation type="journal article" date="2020" name="Cell">
        <title>Large-Scale Comparative Analyses of Tick Genomes Elucidate Their Genetic Diversity and Vector Capacities.</title>
        <authorList>
            <consortium name="Tick Genome and Microbiome Consortium (TIGMIC)"/>
            <person name="Jia N."/>
            <person name="Wang J."/>
            <person name="Shi W."/>
            <person name="Du L."/>
            <person name="Sun Y."/>
            <person name="Zhan W."/>
            <person name="Jiang J.F."/>
            <person name="Wang Q."/>
            <person name="Zhang B."/>
            <person name="Ji P."/>
            <person name="Bell-Sakyi L."/>
            <person name="Cui X.M."/>
            <person name="Yuan T.T."/>
            <person name="Jiang B.G."/>
            <person name="Yang W.F."/>
            <person name="Lam T.T."/>
            <person name="Chang Q.C."/>
            <person name="Ding S.J."/>
            <person name="Wang X.J."/>
            <person name="Zhu J.G."/>
            <person name="Ruan X.D."/>
            <person name="Zhao L."/>
            <person name="Wei J.T."/>
            <person name="Ye R.Z."/>
            <person name="Que T.C."/>
            <person name="Du C.H."/>
            <person name="Zhou Y.H."/>
            <person name="Cheng J.X."/>
            <person name="Dai P.F."/>
            <person name="Guo W.B."/>
            <person name="Han X.H."/>
            <person name="Huang E.J."/>
            <person name="Li L.F."/>
            <person name="Wei W."/>
            <person name="Gao Y.C."/>
            <person name="Liu J.Z."/>
            <person name="Shao H.Z."/>
            <person name="Wang X."/>
            <person name="Wang C.C."/>
            <person name="Yang T.C."/>
            <person name="Huo Q.B."/>
            <person name="Li W."/>
            <person name="Chen H.Y."/>
            <person name="Chen S.E."/>
            <person name="Zhou L.G."/>
            <person name="Ni X.B."/>
            <person name="Tian J.H."/>
            <person name="Sheng Y."/>
            <person name="Liu T."/>
            <person name="Pan Y.S."/>
            <person name="Xia L.Y."/>
            <person name="Li J."/>
            <person name="Zhao F."/>
            <person name="Cao W.C."/>
        </authorList>
    </citation>
    <scope>NUCLEOTIDE SEQUENCE</scope>
    <source>
        <strain evidence="15">Rmic-2018</strain>
    </source>
</reference>
<comment type="similarity">
    <text evidence="2">Belongs to the THAP1 family.</text>
</comment>
<comment type="caution">
    <text evidence="15">The sequence shown here is derived from an EMBL/GenBank/DDBJ whole genome shotgun (WGS) entry which is preliminary data.</text>
</comment>
<evidence type="ECO:0000256" key="5">
    <source>
        <dbReference type="ARBA" id="ARBA00022833"/>
    </source>
</evidence>
<protein>
    <recommendedName>
        <fullName evidence="14">THAP-type domain-containing protein</fullName>
    </recommendedName>
</protein>
<evidence type="ECO:0000256" key="4">
    <source>
        <dbReference type="ARBA" id="ARBA00022771"/>
    </source>
</evidence>
<dbReference type="GO" id="GO:0043565">
    <property type="term" value="F:sequence-specific DNA binding"/>
    <property type="evidence" value="ECO:0007669"/>
    <property type="project" value="InterPro"/>
</dbReference>
<evidence type="ECO:0000256" key="7">
    <source>
        <dbReference type="ARBA" id="ARBA00023054"/>
    </source>
</evidence>
<dbReference type="AlphaFoldDB" id="A0A9J6ET89"/>
<dbReference type="SMART" id="SM00980">
    <property type="entry name" value="THAP"/>
    <property type="match status" value="1"/>
</dbReference>
<feature type="region of interest" description="Disordered" evidence="13">
    <location>
        <begin position="143"/>
        <end position="218"/>
    </location>
</feature>
<proteinExistence type="inferred from homology"/>
<evidence type="ECO:0000259" key="14">
    <source>
        <dbReference type="PROSITE" id="PS50950"/>
    </source>
</evidence>
<dbReference type="OMA" id="ATHMCKG"/>
<dbReference type="GO" id="GO:0008270">
    <property type="term" value="F:zinc ion binding"/>
    <property type="evidence" value="ECO:0007669"/>
    <property type="project" value="UniProtKB-KW"/>
</dbReference>
<evidence type="ECO:0000313" key="15">
    <source>
        <dbReference type="EMBL" id="KAH8037590.1"/>
    </source>
</evidence>
<dbReference type="SMART" id="SM00692">
    <property type="entry name" value="DM3"/>
    <property type="match status" value="1"/>
</dbReference>
<dbReference type="PANTHER" id="PTHR46600:SF1">
    <property type="entry name" value="THAP DOMAIN-CONTAINING PROTEIN 1"/>
    <property type="match status" value="1"/>
</dbReference>
<evidence type="ECO:0000256" key="3">
    <source>
        <dbReference type="ARBA" id="ARBA00022723"/>
    </source>
</evidence>
<evidence type="ECO:0000256" key="11">
    <source>
        <dbReference type="ARBA" id="ARBA00023306"/>
    </source>
</evidence>
<feature type="compositionally biased region" description="Low complexity" evidence="13">
    <location>
        <begin position="409"/>
        <end position="438"/>
    </location>
</feature>
<comment type="subcellular location">
    <subcellularLocation>
        <location evidence="1">Nucleus</location>
        <location evidence="1">Nucleoplasm</location>
    </subcellularLocation>
</comment>
<keyword evidence="3" id="KW-0479">Metal-binding</keyword>
<evidence type="ECO:0000256" key="12">
    <source>
        <dbReference type="PROSITE-ProRule" id="PRU00309"/>
    </source>
</evidence>
<keyword evidence="8 12" id="KW-0238">DNA-binding</keyword>
<feature type="region of interest" description="Disordered" evidence="13">
    <location>
        <begin position="394"/>
        <end position="438"/>
    </location>
</feature>
<dbReference type="PROSITE" id="PS50950">
    <property type="entry name" value="ZF_THAP"/>
    <property type="match status" value="1"/>
</dbReference>